<protein>
    <submittedName>
        <fullName evidence="1">Uncharacterized protein</fullName>
    </submittedName>
</protein>
<evidence type="ECO:0000313" key="1">
    <source>
        <dbReference type="EMBL" id="KAF2192406.1"/>
    </source>
</evidence>
<dbReference type="EMBL" id="ML994615">
    <property type="protein sequence ID" value="KAF2192406.1"/>
    <property type="molecule type" value="Genomic_DNA"/>
</dbReference>
<reference evidence="1" key="1">
    <citation type="journal article" date="2020" name="Stud. Mycol.">
        <title>101 Dothideomycetes genomes: a test case for predicting lifestyles and emergence of pathogens.</title>
        <authorList>
            <person name="Haridas S."/>
            <person name="Albert R."/>
            <person name="Binder M."/>
            <person name="Bloem J."/>
            <person name="Labutti K."/>
            <person name="Salamov A."/>
            <person name="Andreopoulos B."/>
            <person name="Baker S."/>
            <person name="Barry K."/>
            <person name="Bills G."/>
            <person name="Bluhm B."/>
            <person name="Cannon C."/>
            <person name="Castanera R."/>
            <person name="Culley D."/>
            <person name="Daum C."/>
            <person name="Ezra D."/>
            <person name="Gonzalez J."/>
            <person name="Henrissat B."/>
            <person name="Kuo A."/>
            <person name="Liang C."/>
            <person name="Lipzen A."/>
            <person name="Lutzoni F."/>
            <person name="Magnuson J."/>
            <person name="Mondo S."/>
            <person name="Nolan M."/>
            <person name="Ohm R."/>
            <person name="Pangilinan J."/>
            <person name="Park H.-J."/>
            <person name="Ramirez L."/>
            <person name="Alfaro M."/>
            <person name="Sun H."/>
            <person name="Tritt A."/>
            <person name="Yoshinaga Y."/>
            <person name="Zwiers L.-H."/>
            <person name="Turgeon B."/>
            <person name="Goodwin S."/>
            <person name="Spatafora J."/>
            <person name="Crous P."/>
            <person name="Grigoriev I."/>
        </authorList>
    </citation>
    <scope>NUCLEOTIDE SEQUENCE</scope>
    <source>
        <strain evidence="1">CBS 207.26</strain>
    </source>
</reference>
<evidence type="ECO:0000313" key="2">
    <source>
        <dbReference type="Proteomes" id="UP000800200"/>
    </source>
</evidence>
<gene>
    <name evidence="1" type="ORF">K469DRAFT_716944</name>
</gene>
<sequence length="150" mass="16720">MENLGDVRGRRLYGTGNGDGCQTRAGYGRCRNFDQASRGPFGSLVLLWRGNTSSALLDILITILALAFDPMAQQLADYPLKTTREPSENVTAARTIQYSMVTTQRSVRDYLKNGELDHTMKSMIDIGLSFTTKHLNFARNISRPKGRNCN</sequence>
<name>A0A6A6ER70_9PEZI</name>
<dbReference type="Proteomes" id="UP000800200">
    <property type="component" value="Unassembled WGS sequence"/>
</dbReference>
<accession>A0A6A6ER70</accession>
<dbReference type="PANTHER" id="PTHR35394">
    <property type="entry name" value="DUF3176 DOMAIN-CONTAINING PROTEIN"/>
    <property type="match status" value="1"/>
</dbReference>
<dbReference type="Pfam" id="PF11374">
    <property type="entry name" value="DUF3176"/>
    <property type="match status" value="1"/>
</dbReference>
<organism evidence="1 2">
    <name type="scientific">Zopfia rhizophila CBS 207.26</name>
    <dbReference type="NCBI Taxonomy" id="1314779"/>
    <lineage>
        <taxon>Eukaryota</taxon>
        <taxon>Fungi</taxon>
        <taxon>Dikarya</taxon>
        <taxon>Ascomycota</taxon>
        <taxon>Pezizomycotina</taxon>
        <taxon>Dothideomycetes</taxon>
        <taxon>Dothideomycetes incertae sedis</taxon>
        <taxon>Zopfiaceae</taxon>
        <taxon>Zopfia</taxon>
    </lineage>
</organism>
<dbReference type="PANTHER" id="PTHR35394:SF5">
    <property type="entry name" value="DUF3176 DOMAIN-CONTAINING PROTEIN"/>
    <property type="match status" value="1"/>
</dbReference>
<proteinExistence type="predicted"/>
<keyword evidence="2" id="KW-1185">Reference proteome</keyword>
<dbReference type="InterPro" id="IPR021514">
    <property type="entry name" value="DUF3176"/>
</dbReference>
<dbReference type="AlphaFoldDB" id="A0A6A6ER70"/>